<feature type="transmembrane region" description="Helical" evidence="8">
    <location>
        <begin position="48"/>
        <end position="69"/>
    </location>
</feature>
<feature type="transmembrane region" description="Helical" evidence="8">
    <location>
        <begin position="199"/>
        <end position="224"/>
    </location>
</feature>
<evidence type="ECO:0000256" key="1">
    <source>
        <dbReference type="ARBA" id="ARBA00004651"/>
    </source>
</evidence>
<gene>
    <name evidence="9" type="ORF">PoB_007294300</name>
</gene>
<keyword evidence="10" id="KW-1185">Reference proteome</keyword>
<dbReference type="PANTHER" id="PTHR24241:SF185">
    <property type="entry name" value="G-PROTEIN COUPLED RECEPTORS FAMILY 1 PROFILE DOMAIN-CONTAINING PROTEIN"/>
    <property type="match status" value="1"/>
</dbReference>
<evidence type="ECO:0000313" key="10">
    <source>
        <dbReference type="Proteomes" id="UP000735302"/>
    </source>
</evidence>
<feature type="transmembrane region" description="Helical" evidence="8">
    <location>
        <begin position="160"/>
        <end position="179"/>
    </location>
</feature>
<feature type="transmembrane region" description="Helical" evidence="8">
    <location>
        <begin position="363"/>
        <end position="387"/>
    </location>
</feature>
<evidence type="ECO:0000256" key="7">
    <source>
        <dbReference type="SAM" id="MobiDB-lite"/>
    </source>
</evidence>
<dbReference type="GO" id="GO:0005886">
    <property type="term" value="C:plasma membrane"/>
    <property type="evidence" value="ECO:0007669"/>
    <property type="project" value="UniProtKB-SubCell"/>
</dbReference>
<dbReference type="EMBL" id="BLXT01008186">
    <property type="protein sequence ID" value="GFO46438.1"/>
    <property type="molecule type" value="Genomic_DNA"/>
</dbReference>
<accession>A0AAV4DQ31</accession>
<evidence type="ECO:0000256" key="6">
    <source>
        <dbReference type="ARBA" id="ARBA00023170"/>
    </source>
</evidence>
<dbReference type="InterPro" id="IPR000276">
    <property type="entry name" value="GPCR_Rhodpsn"/>
</dbReference>
<feature type="region of interest" description="Disordered" evidence="7">
    <location>
        <begin position="268"/>
        <end position="300"/>
    </location>
</feature>
<feature type="transmembrane region" description="Helical" evidence="8">
    <location>
        <begin position="12"/>
        <end position="36"/>
    </location>
</feature>
<evidence type="ECO:0000256" key="3">
    <source>
        <dbReference type="ARBA" id="ARBA00022692"/>
    </source>
</evidence>
<keyword evidence="4 8" id="KW-1133">Transmembrane helix</keyword>
<evidence type="ECO:0000313" key="9">
    <source>
        <dbReference type="EMBL" id="GFO46438.1"/>
    </source>
</evidence>
<dbReference type="PRINTS" id="PR00237">
    <property type="entry name" value="GPCRRHODOPSN"/>
</dbReference>
<evidence type="ECO:0000256" key="2">
    <source>
        <dbReference type="ARBA" id="ARBA00022475"/>
    </source>
</evidence>
<keyword evidence="3 8" id="KW-0812">Transmembrane</keyword>
<sequence length="429" mass="46998">MANVNYSIQEKAQVALSIIFILSIAAANCLLVISIVRQRRAILVVRSTILLSLAVGDVILALFSLVIDLLGEERFQCNTPFFSKIYRDYLLQFVYSAGLLMLALYLMMTYRAYQHRQAQHQQQQHHEQQRLMGIPNDVESGSLRVEGVEGNQRRGKTLRVGLALMCSGIPWLVALMVVLPLAAPRLNECNPYTGLSREIIYMWVCVVLPSTLALVAAGSTAAILKPTQSQSSSLGPRYAPVITELGDVAPPHTNLDSGGLLQMGSSPGIDGGGGDHGATCRYGGPDVSKHAHQSQHRAESTLYPNAVYSPQYPPTNTWAESPRELPPTGSWSEGNVSTSQIAAPLEPPTFDPRPTLNFEREKTALLAVAIVHFVCVLPNAVFALTFANYPHLHDEVDFLTFAVLSEVCKWLAVLRSVLAPLCWITLLRS</sequence>
<dbReference type="SUPFAM" id="SSF81321">
    <property type="entry name" value="Family A G protein-coupled receptor-like"/>
    <property type="match status" value="1"/>
</dbReference>
<comment type="subcellular location">
    <subcellularLocation>
        <location evidence="1">Cell membrane</location>
        <topology evidence="1">Multi-pass membrane protein</topology>
    </subcellularLocation>
</comment>
<keyword evidence="5 8" id="KW-0472">Membrane</keyword>
<comment type="caution">
    <text evidence="9">The sequence shown here is derived from an EMBL/GenBank/DDBJ whole genome shotgun (WGS) entry which is preliminary data.</text>
</comment>
<evidence type="ECO:0000256" key="5">
    <source>
        <dbReference type="ARBA" id="ARBA00023136"/>
    </source>
</evidence>
<organism evidence="9 10">
    <name type="scientific">Plakobranchus ocellatus</name>
    <dbReference type="NCBI Taxonomy" id="259542"/>
    <lineage>
        <taxon>Eukaryota</taxon>
        <taxon>Metazoa</taxon>
        <taxon>Spiralia</taxon>
        <taxon>Lophotrochozoa</taxon>
        <taxon>Mollusca</taxon>
        <taxon>Gastropoda</taxon>
        <taxon>Heterobranchia</taxon>
        <taxon>Euthyneura</taxon>
        <taxon>Panpulmonata</taxon>
        <taxon>Sacoglossa</taxon>
        <taxon>Placobranchoidea</taxon>
        <taxon>Plakobranchidae</taxon>
        <taxon>Plakobranchus</taxon>
    </lineage>
</organism>
<dbReference type="Proteomes" id="UP000735302">
    <property type="component" value="Unassembled WGS sequence"/>
</dbReference>
<evidence type="ECO:0000256" key="4">
    <source>
        <dbReference type="ARBA" id="ARBA00022989"/>
    </source>
</evidence>
<evidence type="ECO:0000256" key="8">
    <source>
        <dbReference type="SAM" id="Phobius"/>
    </source>
</evidence>
<reference evidence="9 10" key="1">
    <citation type="journal article" date="2021" name="Elife">
        <title>Chloroplast acquisition without the gene transfer in kleptoplastic sea slugs, Plakobranchus ocellatus.</title>
        <authorList>
            <person name="Maeda T."/>
            <person name="Takahashi S."/>
            <person name="Yoshida T."/>
            <person name="Shimamura S."/>
            <person name="Takaki Y."/>
            <person name="Nagai Y."/>
            <person name="Toyoda A."/>
            <person name="Suzuki Y."/>
            <person name="Arimoto A."/>
            <person name="Ishii H."/>
            <person name="Satoh N."/>
            <person name="Nishiyama T."/>
            <person name="Hasebe M."/>
            <person name="Maruyama T."/>
            <person name="Minagawa J."/>
            <person name="Obokata J."/>
            <person name="Shigenobu S."/>
        </authorList>
    </citation>
    <scope>NUCLEOTIDE SEQUENCE [LARGE SCALE GENOMIC DNA]</scope>
</reference>
<name>A0AAV4DQ31_9GAST</name>
<dbReference type="AlphaFoldDB" id="A0AAV4DQ31"/>
<dbReference type="GO" id="GO:0004930">
    <property type="term" value="F:G protein-coupled receptor activity"/>
    <property type="evidence" value="ECO:0007669"/>
    <property type="project" value="InterPro"/>
</dbReference>
<dbReference type="PANTHER" id="PTHR24241">
    <property type="entry name" value="NEUROPEPTIDE RECEPTOR-RELATED G-PROTEIN COUPLED RECEPTOR"/>
    <property type="match status" value="1"/>
</dbReference>
<evidence type="ECO:0008006" key="11">
    <source>
        <dbReference type="Google" id="ProtNLM"/>
    </source>
</evidence>
<protein>
    <recommendedName>
        <fullName evidence="11">G-protein coupled receptors family 1 profile domain-containing protein</fullName>
    </recommendedName>
</protein>
<feature type="transmembrane region" description="Helical" evidence="8">
    <location>
        <begin position="89"/>
        <end position="107"/>
    </location>
</feature>
<keyword evidence="6" id="KW-0675">Receptor</keyword>
<proteinExistence type="predicted"/>
<dbReference type="Gene3D" id="1.20.1070.10">
    <property type="entry name" value="Rhodopsin 7-helix transmembrane proteins"/>
    <property type="match status" value="1"/>
</dbReference>
<keyword evidence="2" id="KW-1003">Cell membrane</keyword>